<dbReference type="KEGG" id="pyt:PKF023_07120"/>
<evidence type="ECO:0000313" key="4">
    <source>
        <dbReference type="EMBL" id="BDT76909.1"/>
    </source>
</evidence>
<evidence type="ECO:0000259" key="3">
    <source>
        <dbReference type="Pfam" id="PF03364"/>
    </source>
</evidence>
<feature type="domain" description="Coenzyme Q-binding protein COQ10 START" evidence="3">
    <location>
        <begin position="46"/>
        <end position="164"/>
    </location>
</feature>
<dbReference type="Gene3D" id="3.30.530.20">
    <property type="match status" value="1"/>
</dbReference>
<accession>A0A9C7CVB9</accession>
<feature type="signal peptide" evidence="2">
    <location>
        <begin position="1"/>
        <end position="18"/>
    </location>
</feature>
<feature type="chain" id="PRO_5039237665" description="Coenzyme Q-binding protein COQ10 START domain-containing protein" evidence="2">
    <location>
        <begin position="19"/>
        <end position="188"/>
    </location>
</feature>
<keyword evidence="2" id="KW-0732">Signal</keyword>
<dbReference type="InterPro" id="IPR005031">
    <property type="entry name" value="COQ10_START"/>
</dbReference>
<dbReference type="EMBL" id="AP026973">
    <property type="protein sequence ID" value="BDT76909.1"/>
    <property type="molecule type" value="Genomic_DNA"/>
</dbReference>
<dbReference type="Pfam" id="PF03364">
    <property type="entry name" value="Polyketide_cyc"/>
    <property type="match status" value="1"/>
</dbReference>
<dbReference type="Proteomes" id="UP001211097">
    <property type="component" value="Chromosome"/>
</dbReference>
<name>A0A9C7CVB9_9BURK</name>
<dbReference type="SUPFAM" id="SSF55961">
    <property type="entry name" value="Bet v1-like"/>
    <property type="match status" value="1"/>
</dbReference>
<proteinExistence type="inferred from homology"/>
<organism evidence="4">
    <name type="scientific">Polynucleobacter yangtzensis</name>
    <dbReference type="NCBI Taxonomy" id="1743159"/>
    <lineage>
        <taxon>Bacteria</taxon>
        <taxon>Pseudomonadati</taxon>
        <taxon>Pseudomonadota</taxon>
        <taxon>Betaproteobacteria</taxon>
        <taxon>Burkholderiales</taxon>
        <taxon>Burkholderiaceae</taxon>
        <taxon>Polynucleobacter</taxon>
    </lineage>
</organism>
<dbReference type="AlphaFoldDB" id="A0A9C7CVB9"/>
<reference evidence="4" key="1">
    <citation type="submission" date="2022-11" db="EMBL/GenBank/DDBJ databases">
        <title>Complete Genome Sequences of three Polynucleobacter sp. Subcluster PnecC Strains KF022, KF023, and KF032 Isolated from a Shallow Eutrophic Lake in Japan.</title>
        <authorList>
            <person name="Ogata Y."/>
            <person name="Watanabe K."/>
            <person name="Takemine S."/>
            <person name="Shindo C."/>
            <person name="Kurokawa R."/>
            <person name="Suda W."/>
        </authorList>
    </citation>
    <scope>NUCLEOTIDE SEQUENCE</scope>
    <source>
        <strain evidence="4">KF023</strain>
    </source>
</reference>
<comment type="similarity">
    <text evidence="1">Belongs to the ribosome association toxin RatA family.</text>
</comment>
<dbReference type="PANTHER" id="PTHR34060:SF1">
    <property type="entry name" value="POLYKETIDE CYCLASE _ DEHYDRASE AND LIPID TRANSPORT PROTEIN"/>
    <property type="match status" value="1"/>
</dbReference>
<dbReference type="InterPro" id="IPR023393">
    <property type="entry name" value="START-like_dom_sf"/>
</dbReference>
<evidence type="ECO:0000256" key="1">
    <source>
        <dbReference type="ARBA" id="ARBA00008918"/>
    </source>
</evidence>
<dbReference type="RefSeq" id="WP_281743323.1">
    <property type="nucleotide sequence ID" value="NZ_AP026973.1"/>
</dbReference>
<protein>
    <recommendedName>
        <fullName evidence="3">Coenzyme Q-binding protein COQ10 START domain-containing protein</fullName>
    </recommendedName>
</protein>
<dbReference type="PANTHER" id="PTHR34060">
    <property type="entry name" value="POLYKETIDE CYCLASE / DEHYDRASE AND LIPID TRANSPORT PROTEIN"/>
    <property type="match status" value="1"/>
</dbReference>
<evidence type="ECO:0000256" key="2">
    <source>
        <dbReference type="SAM" id="SignalP"/>
    </source>
</evidence>
<sequence>MKWILISILSFICLQAFAQDSNNPFNIQINIKPANGRFHINANYSVPVAPCNAYAFLTDYEASKNIAGVVDLKILSRSANKVRVSRVLEEDILFFHIELKTVVEYTEVPYRLLNFEQVSGDAKYYKGSWRVMPDKDKTIVKYDAVVELDSVVPMVVIEYFMKNNLYERLESMAQKATQYKPTAMLTCK</sequence>
<gene>
    <name evidence="4" type="ORF">PKF023_07120</name>
</gene>